<dbReference type="CDD" id="cd00448">
    <property type="entry name" value="YjgF_YER057c_UK114_family"/>
    <property type="match status" value="1"/>
</dbReference>
<dbReference type="AlphaFoldDB" id="A0A443LLP2"/>
<dbReference type="InterPro" id="IPR006175">
    <property type="entry name" value="YjgF/YER057c/UK114"/>
</dbReference>
<dbReference type="SUPFAM" id="SSF55298">
    <property type="entry name" value="YjgF-like"/>
    <property type="match status" value="1"/>
</dbReference>
<dbReference type="Pfam" id="PF01042">
    <property type="entry name" value="Ribonuc_L-PSP"/>
    <property type="match status" value="1"/>
</dbReference>
<dbReference type="OrthoDB" id="9809792at2"/>
<proteinExistence type="predicted"/>
<protein>
    <submittedName>
        <fullName evidence="1">RidA family protein</fullName>
    </submittedName>
</protein>
<evidence type="ECO:0000313" key="2">
    <source>
        <dbReference type="Proteomes" id="UP000286594"/>
    </source>
</evidence>
<dbReference type="Proteomes" id="UP000286594">
    <property type="component" value="Unassembled WGS sequence"/>
</dbReference>
<evidence type="ECO:0000313" key="1">
    <source>
        <dbReference type="EMBL" id="RWR50092.1"/>
    </source>
</evidence>
<accession>A0A443LLP2</accession>
<dbReference type="PANTHER" id="PTHR11803">
    <property type="entry name" value="2-IMINOBUTANOATE/2-IMINOPROPANOATE DEAMINASE RIDA"/>
    <property type="match status" value="1"/>
</dbReference>
<gene>
    <name evidence="1" type="ORF">EOW65_06785</name>
</gene>
<sequence length="143" mass="15250">MDRTIIDVPVISAGLRRIGAPVSALVRCGGMLYTCGMPPIDLNSGEIVRGDITTQTRAALEALAFALDFGGSSLSQTVKATVYLADNAFAAAMNAVYRNYFPNGFPARTCIAINTWPDFAIEIECIAPVLRPVDRAPDGTIQI</sequence>
<name>A0A443LLP2_9RHOB</name>
<dbReference type="EMBL" id="SAVB01000007">
    <property type="protein sequence ID" value="RWR50092.1"/>
    <property type="molecule type" value="Genomic_DNA"/>
</dbReference>
<keyword evidence="2" id="KW-1185">Reference proteome</keyword>
<comment type="caution">
    <text evidence="1">The sequence shown here is derived from an EMBL/GenBank/DDBJ whole genome shotgun (WGS) entry which is preliminary data.</text>
</comment>
<reference evidence="1 2" key="1">
    <citation type="submission" date="2019-01" db="EMBL/GenBank/DDBJ databases">
        <title>Sinorhodobacter populi sp. nov. isolated from the symptomatic bark tissue of Populus euramericana canker.</title>
        <authorList>
            <person name="Xu G."/>
        </authorList>
    </citation>
    <scope>NUCLEOTIDE SEQUENCE [LARGE SCALE GENOMIC DNA]</scope>
    <source>
        <strain evidence="1 2">CCTCC AB2012026</strain>
    </source>
</reference>
<dbReference type="RefSeq" id="WP_128148218.1">
    <property type="nucleotide sequence ID" value="NZ_SAVB01000007.1"/>
</dbReference>
<dbReference type="PANTHER" id="PTHR11803:SF39">
    <property type="entry name" value="2-IMINOBUTANOATE_2-IMINOPROPANOATE DEAMINASE"/>
    <property type="match status" value="1"/>
</dbReference>
<dbReference type="Gene3D" id="3.30.1330.40">
    <property type="entry name" value="RutC-like"/>
    <property type="match status" value="1"/>
</dbReference>
<dbReference type="InterPro" id="IPR035959">
    <property type="entry name" value="RutC-like_sf"/>
</dbReference>
<dbReference type="GO" id="GO:0019239">
    <property type="term" value="F:deaminase activity"/>
    <property type="evidence" value="ECO:0007669"/>
    <property type="project" value="TreeGrafter"/>
</dbReference>
<dbReference type="GO" id="GO:0005829">
    <property type="term" value="C:cytosol"/>
    <property type="evidence" value="ECO:0007669"/>
    <property type="project" value="TreeGrafter"/>
</dbReference>
<organism evidence="1 2">
    <name type="scientific">Paenirhodobacter ferrireducens</name>
    <dbReference type="NCBI Taxonomy" id="1215032"/>
    <lineage>
        <taxon>Bacteria</taxon>
        <taxon>Pseudomonadati</taxon>
        <taxon>Pseudomonadota</taxon>
        <taxon>Alphaproteobacteria</taxon>
        <taxon>Rhodobacterales</taxon>
        <taxon>Rhodobacter group</taxon>
        <taxon>Paenirhodobacter</taxon>
    </lineage>
</organism>